<dbReference type="InterPro" id="IPR036420">
    <property type="entry name" value="BRCT_dom_sf"/>
</dbReference>
<dbReference type="OMA" id="NFCLSAY"/>
<proteinExistence type="predicted"/>
<keyword evidence="13" id="KW-1185">Reference proteome</keyword>
<dbReference type="STRING" id="39946.B8AZK7"/>
<evidence type="ECO:0000256" key="2">
    <source>
        <dbReference type="ARBA" id="ARBA00022723"/>
    </source>
</evidence>
<evidence type="ECO:0000313" key="13">
    <source>
        <dbReference type="Proteomes" id="UP000007015"/>
    </source>
</evidence>
<keyword evidence="4" id="KW-0227">DNA damage</keyword>
<evidence type="ECO:0000256" key="3">
    <source>
        <dbReference type="ARBA" id="ARBA00022737"/>
    </source>
</evidence>
<keyword evidence="6" id="KW-0862">Zinc</keyword>
<evidence type="ECO:0000256" key="8">
    <source>
        <dbReference type="ARBA" id="ARBA00023242"/>
    </source>
</evidence>
<keyword evidence="7" id="KW-0234">DNA repair</keyword>
<feature type="region of interest" description="Disordered" evidence="9">
    <location>
        <begin position="163"/>
        <end position="188"/>
    </location>
</feature>
<accession>B8AZK7</accession>
<evidence type="ECO:0000256" key="1">
    <source>
        <dbReference type="ARBA" id="ARBA00004123"/>
    </source>
</evidence>
<evidence type="ECO:0000256" key="7">
    <source>
        <dbReference type="ARBA" id="ARBA00023204"/>
    </source>
</evidence>
<evidence type="ECO:0000256" key="5">
    <source>
        <dbReference type="ARBA" id="ARBA00022771"/>
    </source>
</evidence>
<dbReference type="InterPro" id="IPR034732">
    <property type="entry name" value="EPHD"/>
</dbReference>
<reference evidence="12 13" key="1">
    <citation type="journal article" date="2005" name="PLoS Biol.">
        <title>The genomes of Oryza sativa: a history of duplications.</title>
        <authorList>
            <person name="Yu J."/>
            <person name="Wang J."/>
            <person name="Lin W."/>
            <person name="Li S."/>
            <person name="Li H."/>
            <person name="Zhou J."/>
            <person name="Ni P."/>
            <person name="Dong W."/>
            <person name="Hu S."/>
            <person name="Zeng C."/>
            <person name="Zhang J."/>
            <person name="Zhang Y."/>
            <person name="Li R."/>
            <person name="Xu Z."/>
            <person name="Li S."/>
            <person name="Li X."/>
            <person name="Zheng H."/>
            <person name="Cong L."/>
            <person name="Lin L."/>
            <person name="Yin J."/>
            <person name="Geng J."/>
            <person name="Li G."/>
            <person name="Shi J."/>
            <person name="Liu J."/>
            <person name="Lv H."/>
            <person name="Li J."/>
            <person name="Wang J."/>
            <person name="Deng Y."/>
            <person name="Ran L."/>
            <person name="Shi X."/>
            <person name="Wang X."/>
            <person name="Wu Q."/>
            <person name="Li C."/>
            <person name="Ren X."/>
            <person name="Wang J."/>
            <person name="Wang X."/>
            <person name="Li D."/>
            <person name="Liu D."/>
            <person name="Zhang X."/>
            <person name="Ji Z."/>
            <person name="Zhao W."/>
            <person name="Sun Y."/>
            <person name="Zhang Z."/>
            <person name="Bao J."/>
            <person name="Han Y."/>
            <person name="Dong L."/>
            <person name="Ji J."/>
            <person name="Chen P."/>
            <person name="Wu S."/>
            <person name="Liu J."/>
            <person name="Xiao Y."/>
            <person name="Bu D."/>
            <person name="Tan J."/>
            <person name="Yang L."/>
            <person name="Ye C."/>
            <person name="Zhang J."/>
            <person name="Xu J."/>
            <person name="Zhou Y."/>
            <person name="Yu Y."/>
            <person name="Zhang B."/>
            <person name="Zhuang S."/>
            <person name="Wei H."/>
            <person name="Liu B."/>
            <person name="Lei M."/>
            <person name="Yu H."/>
            <person name="Li Y."/>
            <person name="Xu H."/>
            <person name="Wei S."/>
            <person name="He X."/>
            <person name="Fang L."/>
            <person name="Zhang Z."/>
            <person name="Zhang Y."/>
            <person name="Huang X."/>
            <person name="Su Z."/>
            <person name="Tong W."/>
            <person name="Li J."/>
            <person name="Tong Z."/>
            <person name="Li S."/>
            <person name="Ye J."/>
            <person name="Wang L."/>
            <person name="Fang L."/>
            <person name="Lei T."/>
            <person name="Chen C."/>
            <person name="Chen H."/>
            <person name="Xu Z."/>
            <person name="Li H."/>
            <person name="Huang H."/>
            <person name="Zhang F."/>
            <person name="Xu H."/>
            <person name="Li N."/>
            <person name="Zhao C."/>
            <person name="Li S."/>
            <person name="Dong L."/>
            <person name="Huang Y."/>
            <person name="Li L."/>
            <person name="Xi Y."/>
            <person name="Qi Q."/>
            <person name="Li W."/>
            <person name="Zhang B."/>
            <person name="Hu W."/>
            <person name="Zhang Y."/>
            <person name="Tian X."/>
            <person name="Jiao Y."/>
            <person name="Liang X."/>
            <person name="Jin J."/>
            <person name="Gao L."/>
            <person name="Zheng W."/>
            <person name="Hao B."/>
            <person name="Liu S."/>
            <person name="Wang W."/>
            <person name="Yuan L."/>
            <person name="Cao M."/>
            <person name="McDermott J."/>
            <person name="Samudrala R."/>
            <person name="Wang J."/>
            <person name="Wong G.K."/>
            <person name="Yang H."/>
        </authorList>
    </citation>
    <scope>NUCLEOTIDE SEQUENCE [LARGE SCALE GENOMIC DNA]</scope>
    <source>
        <strain evidence="13">cv. 93-11</strain>
    </source>
</reference>
<dbReference type="GO" id="GO:0008270">
    <property type="term" value="F:zinc ion binding"/>
    <property type="evidence" value="ECO:0007669"/>
    <property type="project" value="UniProtKB-KW"/>
</dbReference>
<dbReference type="SUPFAM" id="SSF52113">
    <property type="entry name" value="BRCT domain"/>
    <property type="match status" value="1"/>
</dbReference>
<organism evidence="12 13">
    <name type="scientific">Oryza sativa subsp. indica</name>
    <name type="common">Rice</name>
    <dbReference type="NCBI Taxonomy" id="39946"/>
    <lineage>
        <taxon>Eukaryota</taxon>
        <taxon>Viridiplantae</taxon>
        <taxon>Streptophyta</taxon>
        <taxon>Embryophyta</taxon>
        <taxon>Tracheophyta</taxon>
        <taxon>Spermatophyta</taxon>
        <taxon>Magnoliopsida</taxon>
        <taxon>Liliopsida</taxon>
        <taxon>Poales</taxon>
        <taxon>Poaceae</taxon>
        <taxon>BOP clade</taxon>
        <taxon>Oryzoideae</taxon>
        <taxon>Oryzeae</taxon>
        <taxon>Oryzinae</taxon>
        <taxon>Oryza</taxon>
        <taxon>Oryza sativa</taxon>
    </lineage>
</organism>
<feature type="region of interest" description="Disordered" evidence="9">
    <location>
        <begin position="337"/>
        <end position="358"/>
    </location>
</feature>
<dbReference type="HOGENOM" id="CLU_025968_0_0_1"/>
<dbReference type="InterPro" id="IPR013083">
    <property type="entry name" value="Znf_RING/FYVE/PHD"/>
</dbReference>
<dbReference type="Gene3D" id="3.40.50.10190">
    <property type="entry name" value="BRCT domain"/>
    <property type="match status" value="2"/>
</dbReference>
<dbReference type="GO" id="GO:0005634">
    <property type="term" value="C:nucleus"/>
    <property type="evidence" value="ECO:0007669"/>
    <property type="project" value="UniProtKB-SubCell"/>
</dbReference>
<dbReference type="InterPro" id="IPR001357">
    <property type="entry name" value="BRCT_dom"/>
</dbReference>
<evidence type="ECO:0000313" key="12">
    <source>
        <dbReference type="EMBL" id="EEC79429.1"/>
    </source>
</evidence>
<dbReference type="Proteomes" id="UP000007015">
    <property type="component" value="Chromosome 5"/>
</dbReference>
<dbReference type="FunFam" id="3.40.50.10190:FF:000006">
    <property type="entry name" value="Breast cancer type 1 susceptibility protein homolog"/>
    <property type="match status" value="1"/>
</dbReference>
<feature type="compositionally biased region" description="Low complexity" evidence="9">
    <location>
        <begin position="341"/>
        <end position="358"/>
    </location>
</feature>
<dbReference type="GO" id="GO:0004842">
    <property type="term" value="F:ubiquitin-protein transferase activity"/>
    <property type="evidence" value="ECO:0007669"/>
    <property type="project" value="TreeGrafter"/>
</dbReference>
<comment type="subcellular location">
    <subcellularLocation>
        <location evidence="1">Nucleus</location>
    </subcellularLocation>
</comment>
<feature type="domain" description="BRCT" evidence="10">
    <location>
        <begin position="557"/>
        <end position="594"/>
    </location>
</feature>
<keyword evidence="5" id="KW-0863">Zinc-finger</keyword>
<dbReference type="PROSITE" id="PS50172">
    <property type="entry name" value="BRCT"/>
    <property type="match status" value="2"/>
</dbReference>
<dbReference type="SMART" id="SM00292">
    <property type="entry name" value="BRCT"/>
    <property type="match status" value="1"/>
</dbReference>
<keyword evidence="2" id="KW-0479">Metal-binding</keyword>
<dbReference type="FunFam" id="3.30.40.10:FF:000664">
    <property type="entry name" value="BRCA1-associated RING domain protein 1"/>
    <property type="match status" value="1"/>
</dbReference>
<keyword evidence="8" id="KW-0539">Nucleus</keyword>
<evidence type="ECO:0000259" key="10">
    <source>
        <dbReference type="PROSITE" id="PS50172"/>
    </source>
</evidence>
<feature type="domain" description="PHD-type" evidence="11">
    <location>
        <begin position="207"/>
        <end position="330"/>
    </location>
</feature>
<dbReference type="EMBL" id="CM000130">
    <property type="protein sequence ID" value="EEC79429.1"/>
    <property type="molecule type" value="Genomic_DNA"/>
</dbReference>
<name>B8AZK7_ORYSI</name>
<evidence type="ECO:0000256" key="4">
    <source>
        <dbReference type="ARBA" id="ARBA00022763"/>
    </source>
</evidence>
<dbReference type="InterPro" id="IPR031099">
    <property type="entry name" value="BRCA1-associated"/>
</dbReference>
<dbReference type="Pfam" id="PF00533">
    <property type="entry name" value="BRCT"/>
    <property type="match status" value="1"/>
</dbReference>
<evidence type="ECO:0000256" key="9">
    <source>
        <dbReference type="SAM" id="MobiDB-lite"/>
    </source>
</evidence>
<evidence type="ECO:0000259" key="11">
    <source>
        <dbReference type="PROSITE" id="PS51805"/>
    </source>
</evidence>
<dbReference type="GO" id="GO:0045944">
    <property type="term" value="P:positive regulation of transcription by RNA polymerase II"/>
    <property type="evidence" value="ECO:0007669"/>
    <property type="project" value="TreeGrafter"/>
</dbReference>
<dbReference type="AlphaFoldDB" id="B8AZK7"/>
<dbReference type="PANTHER" id="PTHR13763">
    <property type="entry name" value="BREAST CANCER TYPE 1 SUSCEPTIBILITY PROTEIN BRCA1"/>
    <property type="match status" value="1"/>
</dbReference>
<dbReference type="PROSITE" id="PS51805">
    <property type="entry name" value="EPHD"/>
    <property type="match status" value="1"/>
</dbReference>
<dbReference type="PANTHER" id="PTHR13763:SF6">
    <property type="entry name" value="OS05G0486600 PROTEIN"/>
    <property type="match status" value="1"/>
</dbReference>
<dbReference type="Gene3D" id="3.30.40.10">
    <property type="entry name" value="Zinc/RING finger domain, C3HC4 (zinc finger)"/>
    <property type="match status" value="1"/>
</dbReference>
<feature type="domain" description="BRCT" evidence="10">
    <location>
        <begin position="445"/>
        <end position="534"/>
    </location>
</feature>
<sequence>MTTASLAHPLASSSSSSTRVEVEVMGDVFVSSDDIARNLIIDYGSGKIALTAACIHFRIPGAALNSPFHHCVASVLPTIALLSLPPKKKPLPPLSPMAVAKRSPQPPQPFVLRPGSHHSLFPTVFPEEKGEDLEYTNKTALAAEGSNEKAAIDANEVSLPLSNLSNTRQHSDRENNMPGKHGNDGMSKDMGRATRLKRLQTPINLFEDECVFCHSFRTPPQFHGPMAHYQKGKLVSSDNGSPCPTDIIYVHKKCLEWAPQVFYEGDTIVNLELEIKRAAKLKCKRCKLPGAALGCYYTKCNRSYHVPCAMMTLNCRWDVDNGCVMCPEHATMPLPCDKISSPRNESGNSSSFPQSQSSIEQSDSADCEWEYPIIDQWNTSSSLSQGQSSAKEGISAVPKREIDQLNTSCSSFPEGQYLDKEGISTDEYRKEKQTDHLYTERDCPSDLWVLLGSALSESEKDSLQEFASWTDATVVNEWTENVTHVIVGKSAGSAWSRSYEVLMALLFGKWVVTVGWIMDCLVKFIPSPEASFELRFSHDSRASIGGNKKRRNQASEGAQKLFSGLNFCLSVYINPDDRQHIQSLIAAAGGQILETNGGSHSLRENLEKVAVKPCYFVYDGGAPRVFTQGLLDDLPKEMEEGREYAACGAQVISHLRVFDAIAAYDAQILSHKDHFTPDV</sequence>
<dbReference type="Gramene" id="BGIOSGA017832-TA">
    <property type="protein sequence ID" value="BGIOSGA017832-PA"/>
    <property type="gene ID" value="BGIOSGA017832"/>
</dbReference>
<dbReference type="GO" id="GO:0000724">
    <property type="term" value="P:double-strand break repair via homologous recombination"/>
    <property type="evidence" value="ECO:0007669"/>
    <property type="project" value="TreeGrafter"/>
</dbReference>
<dbReference type="Pfam" id="PF13771">
    <property type="entry name" value="zf-HC5HC2H"/>
    <property type="match status" value="1"/>
</dbReference>
<evidence type="ECO:0000256" key="6">
    <source>
        <dbReference type="ARBA" id="ARBA00022833"/>
    </source>
</evidence>
<keyword evidence="3" id="KW-0677">Repeat</keyword>
<protein>
    <submittedName>
        <fullName evidence="12">Uncharacterized protein</fullName>
    </submittedName>
</protein>
<feature type="compositionally biased region" description="Basic and acidic residues" evidence="9">
    <location>
        <begin position="169"/>
        <end position="188"/>
    </location>
</feature>
<gene>
    <name evidence="12" type="ORF">OsI_20402</name>
</gene>